<keyword evidence="2" id="KW-0596">Phosphopantetheine</keyword>
<sequence>MLGVERVGIDDDFFELGGQSLSATRVVARIRSVLGVEVPIRLIFESPTVAELAPCLLEGSVVRAPVVARERPVPVPLSSAQARLWFLHRFEGPSATYNIPLAVRLRGELDTGAVAAAFGDVVARHESLRTIFGEDWGVPFQRILPADRVPVEVPVEMVEPDRLAVAVAVAAGYRFDLSAEIPVQARVFRCGLEDHALVMLMHHIAGDGASVAPLARDMATAYAARRAGHEPGWAPLPVQYADYTLWQQQMLGEETDPGSVLAAQFGYWRQELAGIPECIDLPTDRPRPPVASYRGDTVPLVIAPQLRAAVEELARSRGATVSMVLQSVLAVLLRGLGGGDDIAIGSPIAGRTDDALTDLVGFFVNTWVLRVDTSGNPRFGEVLDQVRGKALGAYENQDAPFERLVELLNPARSTAHHPLFQVMFALQNNPIPDVNFPGLELTPLPTPTGTAKFDLSFNLTEPPPARGRQEGMVGSIEFATDLFDRDTVERIAARYVRLLERVVADRLGRIDLFDILEPTERALMLRTWNETAVAIP</sequence>
<dbReference type="InterPro" id="IPR023213">
    <property type="entry name" value="CAT-like_dom_sf"/>
</dbReference>
<evidence type="ECO:0000313" key="6">
    <source>
        <dbReference type="Proteomes" id="UP000006447"/>
    </source>
</evidence>
<evidence type="ECO:0000313" key="5">
    <source>
        <dbReference type="EMBL" id="EID79121.1"/>
    </source>
</evidence>
<dbReference type="EMBL" id="AJJH01000086">
    <property type="protein sequence ID" value="EID79121.1"/>
    <property type="molecule type" value="Genomic_DNA"/>
</dbReference>
<protein>
    <submittedName>
        <fullName evidence="5">Non-ribosomal peptide synthetase</fullName>
    </submittedName>
</protein>
<organism evidence="5 6">
    <name type="scientific">Rhodococcus opacus RKJ300 = JCM 13270</name>
    <dbReference type="NCBI Taxonomy" id="1165867"/>
    <lineage>
        <taxon>Bacteria</taxon>
        <taxon>Bacillati</taxon>
        <taxon>Actinomycetota</taxon>
        <taxon>Actinomycetes</taxon>
        <taxon>Mycobacteriales</taxon>
        <taxon>Nocardiaceae</taxon>
        <taxon>Rhodococcus</taxon>
    </lineage>
</organism>
<name>I0WRV5_RHOOP</name>
<dbReference type="GO" id="GO:0008610">
    <property type="term" value="P:lipid biosynthetic process"/>
    <property type="evidence" value="ECO:0007669"/>
    <property type="project" value="UniProtKB-ARBA"/>
</dbReference>
<dbReference type="AlphaFoldDB" id="I0WRV5"/>
<gene>
    <name evidence="5" type="ORF">W59_15061</name>
</gene>
<dbReference type="InterPro" id="IPR036736">
    <property type="entry name" value="ACP-like_sf"/>
</dbReference>
<dbReference type="SUPFAM" id="SSF47336">
    <property type="entry name" value="ACP-like"/>
    <property type="match status" value="1"/>
</dbReference>
<dbReference type="GO" id="GO:0003824">
    <property type="term" value="F:catalytic activity"/>
    <property type="evidence" value="ECO:0007669"/>
    <property type="project" value="InterPro"/>
</dbReference>
<comment type="caution">
    <text evidence="5">The sequence shown here is derived from an EMBL/GenBank/DDBJ whole genome shotgun (WGS) entry which is preliminary data.</text>
</comment>
<feature type="domain" description="Carrier" evidence="4">
    <location>
        <begin position="1"/>
        <end position="60"/>
    </location>
</feature>
<keyword evidence="3" id="KW-0597">Phosphoprotein</keyword>
<dbReference type="SMART" id="SM00823">
    <property type="entry name" value="PKS_PP"/>
    <property type="match status" value="1"/>
</dbReference>
<dbReference type="CDD" id="cd19540">
    <property type="entry name" value="LCL_NRPS-like"/>
    <property type="match status" value="1"/>
</dbReference>
<dbReference type="Gene3D" id="3.30.559.30">
    <property type="entry name" value="Nonribosomal peptide synthetase, condensation domain"/>
    <property type="match status" value="1"/>
</dbReference>
<proteinExistence type="predicted"/>
<dbReference type="Proteomes" id="UP000006447">
    <property type="component" value="Unassembled WGS sequence"/>
</dbReference>
<dbReference type="Pfam" id="PF00668">
    <property type="entry name" value="Condensation"/>
    <property type="match status" value="1"/>
</dbReference>
<feature type="non-terminal residue" evidence="5">
    <location>
        <position position="536"/>
    </location>
</feature>
<dbReference type="Gene3D" id="1.10.1200.10">
    <property type="entry name" value="ACP-like"/>
    <property type="match status" value="1"/>
</dbReference>
<dbReference type="InterPro" id="IPR009081">
    <property type="entry name" value="PP-bd_ACP"/>
</dbReference>
<dbReference type="PROSITE" id="PS50075">
    <property type="entry name" value="CARRIER"/>
    <property type="match status" value="1"/>
</dbReference>
<dbReference type="InterPro" id="IPR020806">
    <property type="entry name" value="PKS_PP-bd"/>
</dbReference>
<evidence type="ECO:0000259" key="4">
    <source>
        <dbReference type="PROSITE" id="PS50075"/>
    </source>
</evidence>
<accession>I0WRV5</accession>
<dbReference type="Gene3D" id="3.30.559.10">
    <property type="entry name" value="Chloramphenicol acetyltransferase-like domain"/>
    <property type="match status" value="1"/>
</dbReference>
<dbReference type="GO" id="GO:0031177">
    <property type="term" value="F:phosphopantetheine binding"/>
    <property type="evidence" value="ECO:0007669"/>
    <property type="project" value="InterPro"/>
</dbReference>
<dbReference type="PANTHER" id="PTHR45398">
    <property type="match status" value="1"/>
</dbReference>
<dbReference type="SUPFAM" id="SSF52777">
    <property type="entry name" value="CoA-dependent acyltransferases"/>
    <property type="match status" value="2"/>
</dbReference>
<evidence type="ECO:0000256" key="1">
    <source>
        <dbReference type="ARBA" id="ARBA00001957"/>
    </source>
</evidence>
<evidence type="ECO:0000256" key="3">
    <source>
        <dbReference type="ARBA" id="ARBA00022553"/>
    </source>
</evidence>
<evidence type="ECO:0000256" key="2">
    <source>
        <dbReference type="ARBA" id="ARBA00022450"/>
    </source>
</evidence>
<dbReference type="RefSeq" id="WP_007297899.1">
    <property type="nucleotide sequence ID" value="NZ_AJJH01000086.1"/>
</dbReference>
<dbReference type="PANTHER" id="PTHR45398:SF1">
    <property type="entry name" value="ENZYME, PUTATIVE (JCVI)-RELATED"/>
    <property type="match status" value="1"/>
</dbReference>
<comment type="cofactor">
    <cofactor evidence="1">
        <name>pantetheine 4'-phosphate</name>
        <dbReference type="ChEBI" id="CHEBI:47942"/>
    </cofactor>
</comment>
<dbReference type="Pfam" id="PF00550">
    <property type="entry name" value="PP-binding"/>
    <property type="match status" value="1"/>
</dbReference>
<dbReference type="InterPro" id="IPR001242">
    <property type="entry name" value="Condensation_dom"/>
</dbReference>
<reference evidence="5 6" key="1">
    <citation type="journal article" date="2012" name="J. Bacteriol.">
        <title>Draft genome sequence of the nitrophenol-degrading actinomycete Rhodococcus imtechensis RKJ300.</title>
        <authorList>
            <person name="Vikram S."/>
            <person name="Kumar S."/>
            <person name="Subramanian S."/>
            <person name="Raghava G.P."/>
        </authorList>
    </citation>
    <scope>NUCLEOTIDE SEQUENCE [LARGE SCALE GENOMIC DNA]</scope>
    <source>
        <strain evidence="5 6">RKJ300</strain>
    </source>
</reference>